<dbReference type="Gene3D" id="3.40.50.720">
    <property type="entry name" value="NAD(P)-binding Rossmann-like Domain"/>
    <property type="match status" value="1"/>
</dbReference>
<dbReference type="InParanoid" id="B0DC76"/>
<proteinExistence type="predicted"/>
<evidence type="ECO:0000313" key="2">
    <source>
        <dbReference type="Proteomes" id="UP000001194"/>
    </source>
</evidence>
<organism evidence="2">
    <name type="scientific">Laccaria bicolor (strain S238N-H82 / ATCC MYA-4686)</name>
    <name type="common">Bicoloured deceiver</name>
    <name type="synonym">Laccaria laccata var. bicolor</name>
    <dbReference type="NCBI Taxonomy" id="486041"/>
    <lineage>
        <taxon>Eukaryota</taxon>
        <taxon>Fungi</taxon>
        <taxon>Dikarya</taxon>
        <taxon>Basidiomycota</taxon>
        <taxon>Agaricomycotina</taxon>
        <taxon>Agaricomycetes</taxon>
        <taxon>Agaricomycetidae</taxon>
        <taxon>Agaricales</taxon>
        <taxon>Agaricineae</taxon>
        <taxon>Hydnangiaceae</taxon>
        <taxon>Laccaria</taxon>
    </lineage>
</organism>
<dbReference type="AlphaFoldDB" id="B0DC76"/>
<sequence>MPSDEQPVNEIYMPERGFTPLGLTILQSLAQRGAHIIALSPDPIDSANITILISLLRTTTSNEQIFAEECDVSSPASIRSFCTRFLTGQDQRIDAIIFAHEYHQIGSFFSRKDKEKERNEGSLATFLITTLLLPALLVACGTGHSNHQRRQLILRSRRYPLTSFRSPKRKTHSMLHRYLNRKKALPLSLWSIRKRKSETSSLSLHRRLDDTFRTFRNSPLHHPPARRLDLLQVLRNNYAIRATRPFPLNANRPKFPMRCLRSVEARIGNPG</sequence>
<dbReference type="RefSeq" id="XP_001881637.1">
    <property type="nucleotide sequence ID" value="XM_001881602.1"/>
</dbReference>
<reference evidence="1 2" key="1">
    <citation type="journal article" date="2008" name="Nature">
        <title>The genome of Laccaria bicolor provides insights into mycorrhizal symbiosis.</title>
        <authorList>
            <person name="Martin F."/>
            <person name="Aerts A."/>
            <person name="Ahren D."/>
            <person name="Brun A."/>
            <person name="Danchin E.G.J."/>
            <person name="Duchaussoy F."/>
            <person name="Gibon J."/>
            <person name="Kohler A."/>
            <person name="Lindquist E."/>
            <person name="Pereda V."/>
            <person name="Salamov A."/>
            <person name="Shapiro H.J."/>
            <person name="Wuyts J."/>
            <person name="Blaudez D."/>
            <person name="Buee M."/>
            <person name="Brokstein P."/>
            <person name="Canbaeck B."/>
            <person name="Cohen D."/>
            <person name="Courty P.E."/>
            <person name="Coutinho P.M."/>
            <person name="Delaruelle C."/>
            <person name="Detter J.C."/>
            <person name="Deveau A."/>
            <person name="DiFazio S."/>
            <person name="Duplessis S."/>
            <person name="Fraissinet-Tachet L."/>
            <person name="Lucic E."/>
            <person name="Frey-Klett P."/>
            <person name="Fourrey C."/>
            <person name="Feussner I."/>
            <person name="Gay G."/>
            <person name="Grimwood J."/>
            <person name="Hoegger P.J."/>
            <person name="Jain P."/>
            <person name="Kilaru S."/>
            <person name="Labbe J."/>
            <person name="Lin Y.C."/>
            <person name="Legue V."/>
            <person name="Le Tacon F."/>
            <person name="Marmeisse R."/>
            <person name="Melayah D."/>
            <person name="Montanini B."/>
            <person name="Muratet M."/>
            <person name="Nehls U."/>
            <person name="Niculita-Hirzel H."/>
            <person name="Oudot-Le Secq M.P."/>
            <person name="Peter M."/>
            <person name="Quesneville H."/>
            <person name="Rajashekar B."/>
            <person name="Reich M."/>
            <person name="Rouhier N."/>
            <person name="Schmutz J."/>
            <person name="Yin T."/>
            <person name="Chalot M."/>
            <person name="Henrissat B."/>
            <person name="Kuees U."/>
            <person name="Lucas S."/>
            <person name="Van de Peer Y."/>
            <person name="Podila G.K."/>
            <person name="Polle A."/>
            <person name="Pukkila P.J."/>
            <person name="Richardson P.M."/>
            <person name="Rouze P."/>
            <person name="Sanders I.R."/>
            <person name="Stajich J.E."/>
            <person name="Tunlid A."/>
            <person name="Tuskan G."/>
            <person name="Grigoriev I.V."/>
        </authorList>
    </citation>
    <scope>NUCLEOTIDE SEQUENCE [LARGE SCALE GENOMIC DNA]</scope>
    <source>
        <strain evidence="2">S238N-H82 / ATCC MYA-4686</strain>
    </source>
</reference>
<dbReference type="OrthoDB" id="191979at2759"/>
<protein>
    <submittedName>
        <fullName evidence="1">Predicted protein</fullName>
    </submittedName>
</protein>
<dbReference type="GeneID" id="6077242"/>
<keyword evidence="2" id="KW-1185">Reference proteome</keyword>
<evidence type="ECO:0000313" key="1">
    <source>
        <dbReference type="EMBL" id="EDR07848.1"/>
    </source>
</evidence>
<gene>
    <name evidence="1" type="ORF">LACBIDRAFT_327594</name>
</gene>
<dbReference type="SUPFAM" id="SSF51735">
    <property type="entry name" value="NAD(P)-binding Rossmann-fold domains"/>
    <property type="match status" value="1"/>
</dbReference>
<dbReference type="KEGG" id="lbc:LACBIDRAFT_327594"/>
<dbReference type="EMBL" id="DS547103">
    <property type="protein sequence ID" value="EDR07848.1"/>
    <property type="molecule type" value="Genomic_DNA"/>
</dbReference>
<name>B0DC76_LACBS</name>
<dbReference type="InterPro" id="IPR036291">
    <property type="entry name" value="NAD(P)-bd_dom_sf"/>
</dbReference>
<dbReference type="HOGENOM" id="CLU_1026993_0_0_1"/>
<accession>B0DC76</accession>
<dbReference type="Proteomes" id="UP000001194">
    <property type="component" value="Unassembled WGS sequence"/>
</dbReference>